<dbReference type="EMBL" id="KV878585">
    <property type="protein sequence ID" value="OJJ60071.1"/>
    <property type="molecule type" value="Genomic_DNA"/>
</dbReference>
<protein>
    <recommendedName>
        <fullName evidence="3">Profilin</fullName>
    </recommendedName>
</protein>
<dbReference type="GO" id="GO:0003779">
    <property type="term" value="F:actin binding"/>
    <property type="evidence" value="ECO:0007669"/>
    <property type="project" value="InterPro"/>
</dbReference>
<dbReference type="InterPro" id="IPR048278">
    <property type="entry name" value="PFN"/>
</dbReference>
<keyword evidence="2" id="KW-1185">Reference proteome</keyword>
<dbReference type="OrthoDB" id="4487486at2759"/>
<dbReference type="RefSeq" id="XP_040703877.1">
    <property type="nucleotide sequence ID" value="XM_040850424.1"/>
</dbReference>
<proteinExistence type="predicted"/>
<dbReference type="SUPFAM" id="SSF55770">
    <property type="entry name" value="Profilin (actin-binding protein)"/>
    <property type="match status" value="1"/>
</dbReference>
<dbReference type="Pfam" id="PF00235">
    <property type="entry name" value="Profilin"/>
    <property type="match status" value="1"/>
</dbReference>
<evidence type="ECO:0008006" key="3">
    <source>
        <dbReference type="Google" id="ProtNLM"/>
    </source>
</evidence>
<evidence type="ECO:0000313" key="1">
    <source>
        <dbReference type="EMBL" id="OJJ60071.1"/>
    </source>
</evidence>
<dbReference type="Proteomes" id="UP000184356">
    <property type="component" value="Unassembled WGS sequence"/>
</dbReference>
<dbReference type="VEuPathDB" id="FungiDB:ASPSYDRAFT_68105"/>
<gene>
    <name evidence="1" type="ORF">ASPSYDRAFT_68105</name>
</gene>
<name>A0A1L9TL10_9EURO</name>
<dbReference type="Gene3D" id="3.30.450.30">
    <property type="entry name" value="Dynein light chain 2a, cytoplasmic"/>
    <property type="match status" value="1"/>
</dbReference>
<evidence type="ECO:0000313" key="2">
    <source>
        <dbReference type="Proteomes" id="UP000184356"/>
    </source>
</evidence>
<dbReference type="InterPro" id="IPR036140">
    <property type="entry name" value="PFN_sf"/>
</dbReference>
<reference evidence="2" key="1">
    <citation type="journal article" date="2017" name="Genome Biol.">
        <title>Comparative genomics reveals high biological diversity and specific adaptations in the industrially and medically important fungal genus Aspergillus.</title>
        <authorList>
            <person name="de Vries R.P."/>
            <person name="Riley R."/>
            <person name="Wiebenga A."/>
            <person name="Aguilar-Osorio G."/>
            <person name="Amillis S."/>
            <person name="Uchima C.A."/>
            <person name="Anderluh G."/>
            <person name="Asadollahi M."/>
            <person name="Askin M."/>
            <person name="Barry K."/>
            <person name="Battaglia E."/>
            <person name="Bayram O."/>
            <person name="Benocci T."/>
            <person name="Braus-Stromeyer S.A."/>
            <person name="Caldana C."/>
            <person name="Canovas D."/>
            <person name="Cerqueira G.C."/>
            <person name="Chen F."/>
            <person name="Chen W."/>
            <person name="Choi C."/>
            <person name="Clum A."/>
            <person name="Dos Santos R.A."/>
            <person name="Damasio A.R."/>
            <person name="Diallinas G."/>
            <person name="Emri T."/>
            <person name="Fekete E."/>
            <person name="Flipphi M."/>
            <person name="Freyberg S."/>
            <person name="Gallo A."/>
            <person name="Gournas C."/>
            <person name="Habgood R."/>
            <person name="Hainaut M."/>
            <person name="Harispe M.L."/>
            <person name="Henrissat B."/>
            <person name="Hilden K.S."/>
            <person name="Hope R."/>
            <person name="Hossain A."/>
            <person name="Karabika E."/>
            <person name="Karaffa L."/>
            <person name="Karanyi Z."/>
            <person name="Krasevec N."/>
            <person name="Kuo A."/>
            <person name="Kusch H."/>
            <person name="LaButti K."/>
            <person name="Lagendijk E.L."/>
            <person name="Lapidus A."/>
            <person name="Levasseur A."/>
            <person name="Lindquist E."/>
            <person name="Lipzen A."/>
            <person name="Logrieco A.F."/>
            <person name="MacCabe A."/>
            <person name="Maekelae M.R."/>
            <person name="Malavazi I."/>
            <person name="Melin P."/>
            <person name="Meyer V."/>
            <person name="Mielnichuk N."/>
            <person name="Miskei M."/>
            <person name="Molnar A.P."/>
            <person name="Mule G."/>
            <person name="Ngan C.Y."/>
            <person name="Orejas M."/>
            <person name="Orosz E."/>
            <person name="Ouedraogo J.P."/>
            <person name="Overkamp K.M."/>
            <person name="Park H.-S."/>
            <person name="Perrone G."/>
            <person name="Piumi F."/>
            <person name="Punt P.J."/>
            <person name="Ram A.F."/>
            <person name="Ramon A."/>
            <person name="Rauscher S."/>
            <person name="Record E."/>
            <person name="Riano-Pachon D.M."/>
            <person name="Robert V."/>
            <person name="Roehrig J."/>
            <person name="Ruller R."/>
            <person name="Salamov A."/>
            <person name="Salih N.S."/>
            <person name="Samson R.A."/>
            <person name="Sandor E."/>
            <person name="Sanguinetti M."/>
            <person name="Schuetze T."/>
            <person name="Sepcic K."/>
            <person name="Shelest E."/>
            <person name="Sherlock G."/>
            <person name="Sophianopoulou V."/>
            <person name="Squina F.M."/>
            <person name="Sun H."/>
            <person name="Susca A."/>
            <person name="Todd R.B."/>
            <person name="Tsang A."/>
            <person name="Unkles S.E."/>
            <person name="van de Wiele N."/>
            <person name="van Rossen-Uffink D."/>
            <person name="Oliveira J.V."/>
            <person name="Vesth T.C."/>
            <person name="Visser J."/>
            <person name="Yu J.-H."/>
            <person name="Zhou M."/>
            <person name="Andersen M.R."/>
            <person name="Archer D.B."/>
            <person name="Baker S.E."/>
            <person name="Benoit I."/>
            <person name="Brakhage A.A."/>
            <person name="Braus G.H."/>
            <person name="Fischer R."/>
            <person name="Frisvad J.C."/>
            <person name="Goldman G.H."/>
            <person name="Houbraken J."/>
            <person name="Oakley B."/>
            <person name="Pocsi I."/>
            <person name="Scazzocchio C."/>
            <person name="Seiboth B."/>
            <person name="vanKuyk P.A."/>
            <person name="Wortman J."/>
            <person name="Dyer P.S."/>
            <person name="Grigoriev I.V."/>
        </authorList>
    </citation>
    <scope>NUCLEOTIDE SEQUENCE [LARGE SCALE GENOMIC DNA]</scope>
    <source>
        <strain evidence="2">CBS 593.65</strain>
    </source>
</reference>
<dbReference type="AlphaFoldDB" id="A0A1L9TL10"/>
<sequence>MDADAIPAAVSTLVSSGFVRAAVYSLRGGDFAGLGGNWKAHPADIQSLIDGFSDPDNAAARGFTINGSRYTLEVRDETFFYCPSDADTILFAHKNGDSIVLGESIAGALSLKDAEVNVKEVALCFETVMRKRSGEATSFESESRELISHLEEKAEVSVVFLSHWPQGACTVPQSPAGIIGLENQFWTSGHDVHDVHDTSHSSPICPDYS</sequence>
<organism evidence="1 2">
    <name type="scientific">Aspergillus sydowii CBS 593.65</name>
    <dbReference type="NCBI Taxonomy" id="1036612"/>
    <lineage>
        <taxon>Eukaryota</taxon>
        <taxon>Fungi</taxon>
        <taxon>Dikarya</taxon>
        <taxon>Ascomycota</taxon>
        <taxon>Pezizomycotina</taxon>
        <taxon>Eurotiomycetes</taxon>
        <taxon>Eurotiomycetidae</taxon>
        <taxon>Eurotiales</taxon>
        <taxon>Aspergillaceae</taxon>
        <taxon>Aspergillus</taxon>
        <taxon>Aspergillus subgen. Nidulantes</taxon>
    </lineage>
</organism>
<accession>A0A1L9TL10</accession>
<dbReference type="GeneID" id="63766497"/>